<keyword evidence="1" id="KW-0808">Transferase</keyword>
<evidence type="ECO:0000313" key="1">
    <source>
        <dbReference type="EMBL" id="MDX7989610.1"/>
    </source>
</evidence>
<dbReference type="EMBL" id="VCDN01000350">
    <property type="protein sequence ID" value="MDX7989610.1"/>
    <property type="molecule type" value="Genomic_DNA"/>
</dbReference>
<keyword evidence="1" id="KW-0418">Kinase</keyword>
<protein>
    <submittedName>
        <fullName evidence="1">5-methylthioribose kinase</fullName>
    </submittedName>
</protein>
<organism evidence="1 2">
    <name type="scientific">Xenorhabdus santafensis</name>
    <dbReference type="NCBI Taxonomy" id="2582833"/>
    <lineage>
        <taxon>Bacteria</taxon>
        <taxon>Pseudomonadati</taxon>
        <taxon>Pseudomonadota</taxon>
        <taxon>Gammaproteobacteria</taxon>
        <taxon>Enterobacterales</taxon>
        <taxon>Morganellaceae</taxon>
        <taxon>Xenorhabdus</taxon>
    </lineage>
</organism>
<evidence type="ECO:0000313" key="2">
    <source>
        <dbReference type="Proteomes" id="UP001271890"/>
    </source>
</evidence>
<dbReference type="Proteomes" id="UP001271890">
    <property type="component" value="Unassembled WGS sequence"/>
</dbReference>
<name>A0ABU4SFT6_9GAMM</name>
<feature type="non-terminal residue" evidence="1">
    <location>
        <position position="34"/>
    </location>
</feature>
<gene>
    <name evidence="1" type="ORF">FE392_20440</name>
</gene>
<proteinExistence type="predicted"/>
<dbReference type="GO" id="GO:0016301">
    <property type="term" value="F:kinase activity"/>
    <property type="evidence" value="ECO:0007669"/>
    <property type="project" value="UniProtKB-KW"/>
</dbReference>
<sequence length="34" mass="3972">MSKFTKYFLMEASDVIAYVKEKLSKFEHAKGLKC</sequence>
<comment type="caution">
    <text evidence="1">The sequence shown here is derived from an EMBL/GenBank/DDBJ whole genome shotgun (WGS) entry which is preliminary data.</text>
</comment>
<keyword evidence="2" id="KW-1185">Reference proteome</keyword>
<accession>A0ABU4SFT6</accession>
<reference evidence="2" key="1">
    <citation type="journal article" date="2024" name="Toxins">
        <title>Genome Sequence Analysis of Native Xenorhabdus Strains Isolated from Entomopathogenic Nematodes in Argentina.</title>
        <authorList>
            <person name="Palma L."/>
            <person name="Frizzo L."/>
            <person name="Kaiser S."/>
            <person name="Berry C."/>
            <person name="Caballero P."/>
            <person name="Bode H.B."/>
            <person name="Del Valle E.E."/>
        </authorList>
    </citation>
    <scope>NUCLEOTIDE SEQUENCE [LARGE SCALE GENOMIC DNA]</scope>
    <source>
        <strain evidence="2">12</strain>
    </source>
</reference>